<keyword evidence="3" id="KW-1185">Reference proteome</keyword>
<organism evidence="2 3">
    <name type="scientific">Dryococelus australis</name>
    <dbReference type="NCBI Taxonomy" id="614101"/>
    <lineage>
        <taxon>Eukaryota</taxon>
        <taxon>Metazoa</taxon>
        <taxon>Ecdysozoa</taxon>
        <taxon>Arthropoda</taxon>
        <taxon>Hexapoda</taxon>
        <taxon>Insecta</taxon>
        <taxon>Pterygota</taxon>
        <taxon>Neoptera</taxon>
        <taxon>Polyneoptera</taxon>
        <taxon>Phasmatodea</taxon>
        <taxon>Verophasmatodea</taxon>
        <taxon>Anareolatae</taxon>
        <taxon>Phasmatidae</taxon>
        <taxon>Eurycanthinae</taxon>
        <taxon>Dryococelus</taxon>
    </lineage>
</organism>
<dbReference type="EMBL" id="JARBHB010000010">
    <property type="protein sequence ID" value="KAJ8873688.1"/>
    <property type="molecule type" value="Genomic_DNA"/>
</dbReference>
<comment type="caution">
    <text evidence="2">The sequence shown here is derived from an EMBL/GenBank/DDBJ whole genome shotgun (WGS) entry which is preliminary data.</text>
</comment>
<accession>A0ABQ9GNT8</accession>
<evidence type="ECO:0000256" key="1">
    <source>
        <dbReference type="SAM" id="MobiDB-lite"/>
    </source>
</evidence>
<name>A0ABQ9GNT8_9NEOP</name>
<evidence type="ECO:0000313" key="3">
    <source>
        <dbReference type="Proteomes" id="UP001159363"/>
    </source>
</evidence>
<feature type="compositionally biased region" description="Acidic residues" evidence="1">
    <location>
        <begin position="231"/>
        <end position="244"/>
    </location>
</feature>
<gene>
    <name evidence="2" type="ORF">PR048_024520</name>
</gene>
<feature type="compositionally biased region" description="Basic and acidic residues" evidence="1">
    <location>
        <begin position="18"/>
        <end position="41"/>
    </location>
</feature>
<proteinExistence type="predicted"/>
<feature type="region of interest" description="Disordered" evidence="1">
    <location>
        <begin position="1"/>
        <end position="63"/>
    </location>
</feature>
<sequence>MARYWSGVGRSGQLLTSRSREPMRSKQGEYARSRVTEDPREKKKKPTRGVFPRAKVRERPRREPNPAWSIPYPFIFSEKLTPSLPRCVDETLSPTNLPTYVPNITISIPRWGSGGFAVSLLASHQGEPGSIPGRVTPMWGSCRTMPLVGGFSRGYPVSPALSFRRCSLLTSITLIAYCDLAVKSHPNLFKQSAVFVTDLNIVCTILIRIHELQQNGGHSTKPPYRGVAIPEDPEADAADEDELDVPPAPLEEALLEDDAEELPVDPTPPTRPGYP</sequence>
<dbReference type="Proteomes" id="UP001159363">
    <property type="component" value="Chromosome 9"/>
</dbReference>
<reference evidence="2 3" key="1">
    <citation type="submission" date="2023-02" db="EMBL/GenBank/DDBJ databases">
        <title>LHISI_Scaffold_Assembly.</title>
        <authorList>
            <person name="Stuart O.P."/>
            <person name="Cleave R."/>
            <person name="Magrath M.J.L."/>
            <person name="Mikheyev A.S."/>
        </authorList>
    </citation>
    <scope>NUCLEOTIDE SEQUENCE [LARGE SCALE GENOMIC DNA]</scope>
    <source>
        <strain evidence="2">Daus_M_001</strain>
        <tissue evidence="2">Leg muscle</tissue>
    </source>
</reference>
<evidence type="ECO:0000313" key="2">
    <source>
        <dbReference type="EMBL" id="KAJ8873688.1"/>
    </source>
</evidence>
<feature type="compositionally biased region" description="Acidic residues" evidence="1">
    <location>
        <begin position="253"/>
        <end position="263"/>
    </location>
</feature>
<feature type="region of interest" description="Disordered" evidence="1">
    <location>
        <begin position="215"/>
        <end position="275"/>
    </location>
</feature>
<feature type="compositionally biased region" description="Pro residues" evidence="1">
    <location>
        <begin position="265"/>
        <end position="275"/>
    </location>
</feature>
<protein>
    <submittedName>
        <fullName evidence="2">Uncharacterized protein</fullName>
    </submittedName>
</protein>